<dbReference type="SUPFAM" id="SSF46689">
    <property type="entry name" value="Homeodomain-like"/>
    <property type="match status" value="1"/>
</dbReference>
<keyword evidence="3" id="KW-0804">Transcription</keyword>
<dbReference type="Proteomes" id="UP001519363">
    <property type="component" value="Unassembled WGS sequence"/>
</dbReference>
<dbReference type="InterPro" id="IPR036271">
    <property type="entry name" value="Tet_transcr_reg_TetR-rel_C_sf"/>
</dbReference>
<protein>
    <submittedName>
        <fullName evidence="6">AcrR family transcriptional regulator</fullName>
    </submittedName>
</protein>
<feature type="domain" description="HTH tetR-type" evidence="5">
    <location>
        <begin position="8"/>
        <end position="69"/>
    </location>
</feature>
<dbReference type="InterPro" id="IPR050109">
    <property type="entry name" value="HTH-type_TetR-like_transc_reg"/>
</dbReference>
<dbReference type="PROSITE" id="PS50977">
    <property type="entry name" value="HTH_TETR_2"/>
    <property type="match status" value="1"/>
</dbReference>
<evidence type="ECO:0000256" key="3">
    <source>
        <dbReference type="ARBA" id="ARBA00023163"/>
    </source>
</evidence>
<dbReference type="Gene3D" id="1.10.357.10">
    <property type="entry name" value="Tetracycline Repressor, domain 2"/>
    <property type="match status" value="1"/>
</dbReference>
<keyword evidence="1" id="KW-0805">Transcription regulation</keyword>
<dbReference type="PANTHER" id="PTHR30055">
    <property type="entry name" value="HTH-TYPE TRANSCRIPTIONAL REGULATOR RUTR"/>
    <property type="match status" value="1"/>
</dbReference>
<evidence type="ECO:0000256" key="4">
    <source>
        <dbReference type="PROSITE-ProRule" id="PRU00335"/>
    </source>
</evidence>
<evidence type="ECO:0000313" key="6">
    <source>
        <dbReference type="EMBL" id="MBP2474651.1"/>
    </source>
</evidence>
<dbReference type="Pfam" id="PF00440">
    <property type="entry name" value="TetR_N"/>
    <property type="match status" value="1"/>
</dbReference>
<comment type="caution">
    <text evidence="4">Lacks conserved residue(s) required for the propagation of feature annotation.</text>
</comment>
<dbReference type="SUPFAM" id="SSF48498">
    <property type="entry name" value="Tetracyclin repressor-like, C-terminal domain"/>
    <property type="match status" value="1"/>
</dbReference>
<reference evidence="6 7" key="1">
    <citation type="submission" date="2021-03" db="EMBL/GenBank/DDBJ databases">
        <title>Sequencing the genomes of 1000 actinobacteria strains.</title>
        <authorList>
            <person name="Klenk H.-P."/>
        </authorList>
    </citation>
    <scope>NUCLEOTIDE SEQUENCE [LARGE SCALE GENOMIC DNA]</scope>
    <source>
        <strain evidence="6 7">DSM 44580</strain>
    </source>
</reference>
<name>A0ABS5AE95_9PSEU</name>
<organism evidence="6 7">
    <name type="scientific">Crossiella equi</name>
    <dbReference type="NCBI Taxonomy" id="130796"/>
    <lineage>
        <taxon>Bacteria</taxon>
        <taxon>Bacillati</taxon>
        <taxon>Actinomycetota</taxon>
        <taxon>Actinomycetes</taxon>
        <taxon>Pseudonocardiales</taxon>
        <taxon>Pseudonocardiaceae</taxon>
        <taxon>Crossiella</taxon>
    </lineage>
</organism>
<proteinExistence type="predicted"/>
<accession>A0ABS5AE95</accession>
<dbReference type="InterPro" id="IPR001647">
    <property type="entry name" value="HTH_TetR"/>
</dbReference>
<evidence type="ECO:0000256" key="1">
    <source>
        <dbReference type="ARBA" id="ARBA00023015"/>
    </source>
</evidence>
<dbReference type="Gene3D" id="1.10.10.60">
    <property type="entry name" value="Homeodomain-like"/>
    <property type="match status" value="1"/>
</dbReference>
<comment type="caution">
    <text evidence="6">The sequence shown here is derived from an EMBL/GenBank/DDBJ whole genome shotgun (WGS) entry which is preliminary data.</text>
</comment>
<dbReference type="RefSeq" id="WP_086782960.1">
    <property type="nucleotide sequence ID" value="NZ_JAGIOO010000001.1"/>
</dbReference>
<dbReference type="InterPro" id="IPR009057">
    <property type="entry name" value="Homeodomain-like_sf"/>
</dbReference>
<evidence type="ECO:0000256" key="2">
    <source>
        <dbReference type="ARBA" id="ARBA00023125"/>
    </source>
</evidence>
<dbReference type="PANTHER" id="PTHR30055:SF234">
    <property type="entry name" value="HTH-TYPE TRANSCRIPTIONAL REGULATOR BETI"/>
    <property type="match status" value="1"/>
</dbReference>
<evidence type="ECO:0000259" key="5">
    <source>
        <dbReference type="PROSITE" id="PS50977"/>
    </source>
</evidence>
<dbReference type="EMBL" id="JAGIOO010000001">
    <property type="protein sequence ID" value="MBP2474651.1"/>
    <property type="molecule type" value="Genomic_DNA"/>
</dbReference>
<keyword evidence="7" id="KW-1185">Reference proteome</keyword>
<keyword evidence="2 4" id="KW-0238">DNA-binding</keyword>
<gene>
    <name evidence="6" type="ORF">JOF53_003523</name>
</gene>
<evidence type="ECO:0000313" key="7">
    <source>
        <dbReference type="Proteomes" id="UP001519363"/>
    </source>
</evidence>
<sequence length="193" mass="20345">MSKSVTEAARRAQVVAAAIEVLAEQGYGGTSFARIAKRAGLSSTGLISYHFAGKEDLVTEVAGTVLAEFEAFVRPRLAGLSSSAAQLRAFLVANVEFMAGHRAHLVALLEIGAAAGPAGPARLAQDVAGLAELFREGQRRGEFRAFDPEVMAHAVRSVRDGLLRRLVAEPELDLAACTAEVVTLFELATRAGE</sequence>